<dbReference type="InterPro" id="IPR016024">
    <property type="entry name" value="ARM-type_fold"/>
</dbReference>
<gene>
    <name evidence="2" type="ORF">PCLFYP37_03047</name>
</gene>
<evidence type="ECO:0008006" key="3">
    <source>
        <dbReference type="Google" id="ProtNLM"/>
    </source>
</evidence>
<reference evidence="2" key="1">
    <citation type="submission" date="2019-11" db="EMBL/GenBank/DDBJ databases">
        <authorList>
            <person name="Feng L."/>
        </authorList>
    </citation>
    <scope>NUCLEOTIDE SEQUENCE</scope>
    <source>
        <strain evidence="2">PclaraLFYP37</strain>
    </source>
</reference>
<dbReference type="EMBL" id="CACRUT010000016">
    <property type="protein sequence ID" value="VYU47683.1"/>
    <property type="molecule type" value="Genomic_DNA"/>
</dbReference>
<proteinExistence type="predicted"/>
<dbReference type="InterPro" id="IPR011989">
    <property type="entry name" value="ARM-like"/>
</dbReference>
<dbReference type="Gene3D" id="1.25.10.10">
    <property type="entry name" value="Leucine-rich Repeat Variant"/>
    <property type="match status" value="1"/>
</dbReference>
<sequence length="724" mass="82293">MKKLLLSVLTCLAFTVQIAARNGFAIVIDSVSYQEARPEVDAYARAIERLHGLKVYTVIDRWQVPDSIRATLKHLHEQKSEPIVGTVFVGDIPIVMVRDAQHLTSAFKMNQKNDRRESSVPSDRFYDDFGLQFEFQGKDEDKPYFYYSLIPQSSQKIYPDLYSGRIRPTDTPESSRYQKLREYLTKAVREKERQRALGQLFFFSGHGYISESKTARMDEKAAYFEHFPSLAGRTNRISYMDHTDHNPVKEHLMNEMMRTDLDLAILHHHGYFDTEYLNGTAPIRTVRKAKEFIIRNVRMHVEEARERGRNYDSLRVVLEKRFDLPSTWLGDNPLADSLRIADSTLVANEDLHLEDFKIFGYRPNVPVVVIDACFCGSFHKDDCIANEYIFQPGSTVAVIANTVNALQDKWYDRFIGLTAQGGCVGDVVRFSNLLESHVIGDPTFRFAPVPESVDVDGLLLQNKVSSWKKLLKSPLPDVQSLAIEQLRRAGALSSADLLRIYRESPYGVVRLEALMALSATPDDHFITAVTEASQDAYELVQRQAIRFIAKNGDRRLIPALIRLSIANNTSDRCNFNVMTALACFPKEDLLAEFDRQFDAPSVQYLDKNNLRGKIRNTIAHSADRLTTDIDKVVKGEASEKDRTFTIRALRNTLPHHKVPELLVYLQDCGDGNTQILLLEALGWHTVSCHAADIAATALKMSEDASLPDAVRQEALKTYLRIHEK</sequence>
<feature type="signal peptide" evidence="1">
    <location>
        <begin position="1"/>
        <end position="19"/>
    </location>
</feature>
<keyword evidence="1" id="KW-0732">Signal</keyword>
<dbReference type="SUPFAM" id="SSF48371">
    <property type="entry name" value="ARM repeat"/>
    <property type="match status" value="1"/>
</dbReference>
<protein>
    <recommendedName>
        <fullName evidence="3">Gingipain domain-containing protein</fullName>
    </recommendedName>
</protein>
<name>A0A6N3F6W9_9BACT</name>
<dbReference type="AlphaFoldDB" id="A0A6N3F6W9"/>
<organism evidence="2">
    <name type="scientific">Paraprevotella clara</name>
    <dbReference type="NCBI Taxonomy" id="454154"/>
    <lineage>
        <taxon>Bacteria</taxon>
        <taxon>Pseudomonadati</taxon>
        <taxon>Bacteroidota</taxon>
        <taxon>Bacteroidia</taxon>
        <taxon>Bacteroidales</taxon>
        <taxon>Prevotellaceae</taxon>
        <taxon>Paraprevotella</taxon>
    </lineage>
</organism>
<evidence type="ECO:0000256" key="1">
    <source>
        <dbReference type="SAM" id="SignalP"/>
    </source>
</evidence>
<feature type="chain" id="PRO_5027103040" description="Gingipain domain-containing protein" evidence="1">
    <location>
        <begin position="20"/>
        <end position="724"/>
    </location>
</feature>
<dbReference type="RefSeq" id="WP_412442764.1">
    <property type="nucleotide sequence ID" value="NZ_CACRUT010000016.1"/>
</dbReference>
<accession>A0A6N3F6W9</accession>
<evidence type="ECO:0000313" key="2">
    <source>
        <dbReference type="EMBL" id="VYU47683.1"/>
    </source>
</evidence>